<proteinExistence type="predicted"/>
<comment type="caution">
    <text evidence="4">The sequence shown here is derived from an EMBL/GenBank/DDBJ whole genome shotgun (WGS) entry which is preliminary data.</text>
</comment>
<dbReference type="CDD" id="cd12164">
    <property type="entry name" value="GDH_like_2"/>
    <property type="match status" value="1"/>
</dbReference>
<dbReference type="EMBL" id="JACIDU010000001">
    <property type="protein sequence ID" value="MBB4101767.1"/>
    <property type="molecule type" value="Genomic_DNA"/>
</dbReference>
<sequence>MRAKSAIILDLKFARDNLKQTIQTFFPDREIIDLAEPDNAARDLSGIDYAVVWKPDADLFRRAPDLKVLFSGGAGVDHIMSVEGIPDIPIVRFVDRNLTTRMSEWIVLQCLIHLRRVLPYLEQQKKRVWSEFLQPEASEITVGLMGLGVLGLDAAAKLRALGFTVIGWSRTKKEIEGMETFDATGMNDFLSRTDFLVGLLPLTPETTGLYNHDLFGRLRQGGALGKPVFINAGRGKSQNEADLHIALTDGTLGGASVDVFAVEPLPEASPLWGLDNLVITPHAAAPSEPVALFQLMQEQIGRFERGETLQFTVNTAAGY</sequence>
<dbReference type="Proteomes" id="UP000584824">
    <property type="component" value="Unassembled WGS sequence"/>
</dbReference>
<accession>A0A7W6NZI2</accession>
<protein>
    <submittedName>
        <fullName evidence="4">Glyoxylate/hydroxypyruvate reductase A</fullName>
        <ecNumber evidence="4">1.1.1.79</ecNumber>
        <ecNumber evidence="4">1.1.1.81</ecNumber>
    </submittedName>
</protein>
<dbReference type="SUPFAM" id="SSF51735">
    <property type="entry name" value="NAD(P)-binding Rossmann-fold domains"/>
    <property type="match status" value="1"/>
</dbReference>
<dbReference type="GO" id="GO:0030267">
    <property type="term" value="F:glyoxylate reductase (NADPH) activity"/>
    <property type="evidence" value="ECO:0007669"/>
    <property type="project" value="UniProtKB-EC"/>
</dbReference>
<keyword evidence="5" id="KW-1185">Reference proteome</keyword>
<feature type="domain" description="D-isomer specific 2-hydroxyacid dehydrogenase NAD-binding" evidence="3">
    <location>
        <begin position="110"/>
        <end position="284"/>
    </location>
</feature>
<keyword evidence="1 4" id="KW-0560">Oxidoreductase</keyword>
<evidence type="ECO:0000259" key="3">
    <source>
        <dbReference type="Pfam" id="PF02826"/>
    </source>
</evidence>
<dbReference type="Pfam" id="PF02826">
    <property type="entry name" value="2-Hacid_dh_C"/>
    <property type="match status" value="1"/>
</dbReference>
<dbReference type="SUPFAM" id="SSF52283">
    <property type="entry name" value="Formate/glycerate dehydrogenase catalytic domain-like"/>
    <property type="match status" value="1"/>
</dbReference>
<dbReference type="EC" id="1.1.1.81" evidence="4"/>
<dbReference type="EC" id="1.1.1.79" evidence="4"/>
<name>A0A7W6NZI2_9HYPH</name>
<organism evidence="4 5">
    <name type="scientific">Allorhizobium borbori</name>
    <dbReference type="NCBI Taxonomy" id="485907"/>
    <lineage>
        <taxon>Bacteria</taxon>
        <taxon>Pseudomonadati</taxon>
        <taxon>Pseudomonadota</taxon>
        <taxon>Alphaproteobacteria</taxon>
        <taxon>Hyphomicrobiales</taxon>
        <taxon>Rhizobiaceae</taxon>
        <taxon>Rhizobium/Agrobacterium group</taxon>
        <taxon>Allorhizobium</taxon>
    </lineage>
</organism>
<reference evidence="4 5" key="1">
    <citation type="submission" date="2020-08" db="EMBL/GenBank/DDBJ databases">
        <title>Genomic Encyclopedia of Type Strains, Phase IV (KMG-IV): sequencing the most valuable type-strain genomes for metagenomic binning, comparative biology and taxonomic classification.</title>
        <authorList>
            <person name="Goeker M."/>
        </authorList>
    </citation>
    <scope>NUCLEOTIDE SEQUENCE [LARGE SCALE GENOMIC DNA]</scope>
    <source>
        <strain evidence="4 5">DSM 26385</strain>
    </source>
</reference>
<gene>
    <name evidence="4" type="ORF">GGQ66_000283</name>
</gene>
<keyword evidence="2" id="KW-0520">NAD</keyword>
<dbReference type="RefSeq" id="WP_183788634.1">
    <property type="nucleotide sequence ID" value="NZ_JACIDU010000001.1"/>
</dbReference>
<evidence type="ECO:0000256" key="2">
    <source>
        <dbReference type="ARBA" id="ARBA00023027"/>
    </source>
</evidence>
<dbReference type="InterPro" id="IPR006140">
    <property type="entry name" value="D-isomer_DH_NAD-bd"/>
</dbReference>
<evidence type="ECO:0000313" key="5">
    <source>
        <dbReference type="Proteomes" id="UP000584824"/>
    </source>
</evidence>
<dbReference type="PANTHER" id="PTHR43333">
    <property type="entry name" value="2-HACID_DH_C DOMAIN-CONTAINING PROTEIN"/>
    <property type="match status" value="1"/>
</dbReference>
<dbReference type="GO" id="GO:0016618">
    <property type="term" value="F:hydroxypyruvate reductase [NAD(P)H] activity"/>
    <property type="evidence" value="ECO:0007669"/>
    <property type="project" value="UniProtKB-EC"/>
</dbReference>
<keyword evidence="4" id="KW-0670">Pyruvate</keyword>
<evidence type="ECO:0000256" key="1">
    <source>
        <dbReference type="ARBA" id="ARBA00023002"/>
    </source>
</evidence>
<evidence type="ECO:0000313" key="4">
    <source>
        <dbReference type="EMBL" id="MBB4101767.1"/>
    </source>
</evidence>
<dbReference type="AlphaFoldDB" id="A0A7W6NZI2"/>
<dbReference type="PANTHER" id="PTHR43333:SF1">
    <property type="entry name" value="D-ISOMER SPECIFIC 2-HYDROXYACID DEHYDROGENASE NAD-BINDING DOMAIN-CONTAINING PROTEIN"/>
    <property type="match status" value="1"/>
</dbReference>
<dbReference type="Gene3D" id="3.40.50.720">
    <property type="entry name" value="NAD(P)-binding Rossmann-like Domain"/>
    <property type="match status" value="2"/>
</dbReference>
<dbReference type="InterPro" id="IPR036291">
    <property type="entry name" value="NAD(P)-bd_dom_sf"/>
</dbReference>
<dbReference type="GO" id="GO:0051287">
    <property type="term" value="F:NAD binding"/>
    <property type="evidence" value="ECO:0007669"/>
    <property type="project" value="InterPro"/>
</dbReference>